<protein>
    <submittedName>
        <fullName evidence="13">Ankyrin repeat domain protein</fullName>
    </submittedName>
</protein>
<dbReference type="PROSITE" id="PS50088">
    <property type="entry name" value="ANK_REPEAT"/>
    <property type="match status" value="3"/>
</dbReference>
<name>A0A8X6F7A2_TRICU</name>
<comment type="subcellular location">
    <subcellularLocation>
        <location evidence="2">Secreted</location>
    </subcellularLocation>
    <subcellularLocation>
        <location evidence="1">Target cell membrane</location>
    </subcellularLocation>
</comment>
<evidence type="ECO:0000256" key="5">
    <source>
        <dbReference type="ARBA" id="ARBA00022537"/>
    </source>
</evidence>
<feature type="repeat" description="ANK" evidence="12">
    <location>
        <begin position="123"/>
        <end position="155"/>
    </location>
</feature>
<comment type="caution">
    <text evidence="13">The sequence shown here is derived from an EMBL/GenBank/DDBJ whole genome shotgun (WGS) entry which is preliminary data.</text>
</comment>
<feature type="repeat" description="ANK" evidence="12">
    <location>
        <begin position="56"/>
        <end position="88"/>
    </location>
</feature>
<dbReference type="GO" id="GO:0044218">
    <property type="term" value="C:other organism cell membrane"/>
    <property type="evidence" value="ECO:0007669"/>
    <property type="project" value="UniProtKB-KW"/>
</dbReference>
<evidence type="ECO:0000313" key="14">
    <source>
        <dbReference type="Proteomes" id="UP000887116"/>
    </source>
</evidence>
<keyword evidence="5" id="KW-1052">Target cell membrane</keyword>
<dbReference type="PANTHER" id="PTHR24171">
    <property type="entry name" value="ANKYRIN REPEAT DOMAIN-CONTAINING PROTEIN 39-RELATED"/>
    <property type="match status" value="1"/>
</dbReference>
<evidence type="ECO:0000256" key="1">
    <source>
        <dbReference type="ARBA" id="ARBA00004175"/>
    </source>
</evidence>
<organism evidence="13 14">
    <name type="scientific">Trichonephila clavata</name>
    <name type="common">Joro spider</name>
    <name type="synonym">Nephila clavata</name>
    <dbReference type="NCBI Taxonomy" id="2740835"/>
    <lineage>
        <taxon>Eukaryota</taxon>
        <taxon>Metazoa</taxon>
        <taxon>Ecdysozoa</taxon>
        <taxon>Arthropoda</taxon>
        <taxon>Chelicerata</taxon>
        <taxon>Arachnida</taxon>
        <taxon>Araneae</taxon>
        <taxon>Araneomorphae</taxon>
        <taxon>Entelegynae</taxon>
        <taxon>Araneoidea</taxon>
        <taxon>Nephilidae</taxon>
        <taxon>Trichonephila</taxon>
    </lineage>
</organism>
<evidence type="ECO:0000256" key="2">
    <source>
        <dbReference type="ARBA" id="ARBA00004613"/>
    </source>
</evidence>
<accession>A0A8X6F7A2</accession>
<proteinExistence type="predicted"/>
<dbReference type="Pfam" id="PF12796">
    <property type="entry name" value="Ank_2"/>
    <property type="match status" value="1"/>
</dbReference>
<dbReference type="GO" id="GO:0005576">
    <property type="term" value="C:extracellular region"/>
    <property type="evidence" value="ECO:0007669"/>
    <property type="project" value="UniProtKB-SubCell"/>
</dbReference>
<dbReference type="InterPro" id="IPR002110">
    <property type="entry name" value="Ankyrin_rpt"/>
</dbReference>
<evidence type="ECO:0000256" key="6">
    <source>
        <dbReference type="ARBA" id="ARBA00022656"/>
    </source>
</evidence>
<dbReference type="Pfam" id="PF00023">
    <property type="entry name" value="Ank"/>
    <property type="match status" value="1"/>
</dbReference>
<evidence type="ECO:0000313" key="13">
    <source>
        <dbReference type="EMBL" id="GFQ72352.1"/>
    </source>
</evidence>
<keyword evidence="7" id="KW-0528">Neurotoxin</keyword>
<keyword evidence="10 12" id="KW-0040">ANK repeat</keyword>
<evidence type="ECO:0000256" key="4">
    <source>
        <dbReference type="ARBA" id="ARBA00022525"/>
    </source>
</evidence>
<dbReference type="OrthoDB" id="6430205at2759"/>
<keyword evidence="4" id="KW-0964">Secreted</keyword>
<keyword evidence="6" id="KW-0800">Toxin</keyword>
<dbReference type="PANTHER" id="PTHR24171:SF9">
    <property type="entry name" value="ANKYRIN REPEAT DOMAIN-CONTAINING PROTEIN 39"/>
    <property type="match status" value="1"/>
</dbReference>
<dbReference type="EMBL" id="BMAO01021165">
    <property type="protein sequence ID" value="GFQ72352.1"/>
    <property type="molecule type" value="Genomic_DNA"/>
</dbReference>
<dbReference type="InterPro" id="IPR036770">
    <property type="entry name" value="Ankyrin_rpt-contain_sf"/>
</dbReference>
<feature type="repeat" description="ANK" evidence="12">
    <location>
        <begin position="89"/>
        <end position="121"/>
    </location>
</feature>
<dbReference type="GO" id="GO:0006887">
    <property type="term" value="P:exocytosis"/>
    <property type="evidence" value="ECO:0007669"/>
    <property type="project" value="UniProtKB-KW"/>
</dbReference>
<evidence type="ECO:0000256" key="11">
    <source>
        <dbReference type="ARBA" id="ARBA00023298"/>
    </source>
</evidence>
<dbReference type="SUPFAM" id="SSF48403">
    <property type="entry name" value="Ankyrin repeat"/>
    <property type="match status" value="1"/>
</dbReference>
<reference evidence="13" key="1">
    <citation type="submission" date="2020-07" db="EMBL/GenBank/DDBJ databases">
        <title>Multicomponent nature underlies the extraordinary mechanical properties of spider dragline silk.</title>
        <authorList>
            <person name="Kono N."/>
            <person name="Nakamura H."/>
            <person name="Mori M."/>
            <person name="Yoshida Y."/>
            <person name="Ohtoshi R."/>
            <person name="Malay A.D."/>
            <person name="Moran D.A.P."/>
            <person name="Tomita M."/>
            <person name="Numata K."/>
            <person name="Arakawa K."/>
        </authorList>
    </citation>
    <scope>NUCLEOTIDE SEQUENCE</scope>
</reference>
<keyword evidence="3" id="KW-0268">Exocytosis</keyword>
<evidence type="ECO:0000256" key="7">
    <source>
        <dbReference type="ARBA" id="ARBA00022699"/>
    </source>
</evidence>
<evidence type="ECO:0000256" key="9">
    <source>
        <dbReference type="ARBA" id="ARBA00023028"/>
    </source>
</evidence>
<dbReference type="PROSITE" id="PS50297">
    <property type="entry name" value="ANK_REP_REGION"/>
    <property type="match status" value="3"/>
</dbReference>
<keyword evidence="11" id="KW-0472">Membrane</keyword>
<dbReference type="SMART" id="SM00248">
    <property type="entry name" value="ANK"/>
    <property type="match status" value="3"/>
</dbReference>
<dbReference type="Gene3D" id="1.25.40.20">
    <property type="entry name" value="Ankyrin repeat-containing domain"/>
    <property type="match status" value="1"/>
</dbReference>
<dbReference type="Proteomes" id="UP000887116">
    <property type="component" value="Unassembled WGS sequence"/>
</dbReference>
<dbReference type="GO" id="GO:0090729">
    <property type="term" value="F:toxin activity"/>
    <property type="evidence" value="ECO:0007669"/>
    <property type="project" value="UniProtKB-KW"/>
</dbReference>
<evidence type="ECO:0000256" key="10">
    <source>
        <dbReference type="ARBA" id="ARBA00023043"/>
    </source>
</evidence>
<evidence type="ECO:0000256" key="8">
    <source>
        <dbReference type="ARBA" id="ARBA00022737"/>
    </source>
</evidence>
<dbReference type="GO" id="GO:0044231">
    <property type="term" value="C:host cell presynaptic membrane"/>
    <property type="evidence" value="ECO:0007669"/>
    <property type="project" value="UniProtKB-KW"/>
</dbReference>
<evidence type="ECO:0000256" key="12">
    <source>
        <dbReference type="PROSITE-ProRule" id="PRU00023"/>
    </source>
</evidence>
<dbReference type="AlphaFoldDB" id="A0A8X6F7A2"/>
<evidence type="ECO:0000256" key="3">
    <source>
        <dbReference type="ARBA" id="ARBA00022483"/>
    </source>
</evidence>
<gene>
    <name evidence="13" type="primary">wHa_02600</name>
    <name evidence="13" type="ORF">TNCT_506991</name>
</gene>
<keyword evidence="9" id="KW-0638">Presynaptic neurotoxin</keyword>
<keyword evidence="14" id="KW-1185">Reference proteome</keyword>
<keyword evidence="11" id="KW-1053">Target membrane</keyword>
<sequence>MGIFGLRPNMKIMDQPPNPKEARQFSTLQKEREAFNKAWKEVLDNSIENINKKDTKGRTMLHYAVGMPDPKKVRLLIKKGADVDAADAGKYRPLHLAVMGQRLENTKELIKAGADVNAVERSSKFAPLHLACMVAEIKIVEELVKAGGNVEQKDKFGKTPMDYARNSKEIKEVLENVKMANKQGEFLEKLVVVSESTVAGVIMAKEELKNMDEEVKDGEL</sequence>
<keyword evidence="8" id="KW-0677">Repeat</keyword>